<comment type="caution">
    <text evidence="1">The sequence shown here is derived from an EMBL/GenBank/DDBJ whole genome shotgun (WGS) entry which is preliminary data.</text>
</comment>
<sequence>MIIFMLSLDIYICFYRHLCSSILKLQSLCTSYLWFNEEMFCEFHCALYIYPSPNKSGIKYAYFFMLHEEFDKGEILWQVL</sequence>
<protein>
    <submittedName>
        <fullName evidence="1">Uncharacterized protein</fullName>
    </submittedName>
</protein>
<accession>A0ACC0T9L0</accession>
<dbReference type="EMBL" id="CM009292">
    <property type="protein sequence ID" value="KAI9398242.1"/>
    <property type="molecule type" value="Genomic_DNA"/>
</dbReference>
<evidence type="ECO:0000313" key="2">
    <source>
        <dbReference type="Proteomes" id="UP000006729"/>
    </source>
</evidence>
<organism evidence="1 2">
    <name type="scientific">Populus trichocarpa</name>
    <name type="common">Western balsam poplar</name>
    <name type="synonym">Populus balsamifera subsp. trichocarpa</name>
    <dbReference type="NCBI Taxonomy" id="3694"/>
    <lineage>
        <taxon>Eukaryota</taxon>
        <taxon>Viridiplantae</taxon>
        <taxon>Streptophyta</taxon>
        <taxon>Embryophyta</taxon>
        <taxon>Tracheophyta</taxon>
        <taxon>Spermatophyta</taxon>
        <taxon>Magnoliopsida</taxon>
        <taxon>eudicotyledons</taxon>
        <taxon>Gunneridae</taxon>
        <taxon>Pentapetalae</taxon>
        <taxon>rosids</taxon>
        <taxon>fabids</taxon>
        <taxon>Malpighiales</taxon>
        <taxon>Salicaceae</taxon>
        <taxon>Saliceae</taxon>
        <taxon>Populus</taxon>
    </lineage>
</organism>
<keyword evidence="2" id="KW-1185">Reference proteome</keyword>
<proteinExistence type="predicted"/>
<gene>
    <name evidence="1" type="ORF">POPTR_003G152701v4</name>
</gene>
<reference evidence="1 2" key="1">
    <citation type="journal article" date="2006" name="Science">
        <title>The genome of black cottonwood, Populus trichocarpa (Torr. &amp; Gray).</title>
        <authorList>
            <person name="Tuskan G.A."/>
            <person name="Difazio S."/>
            <person name="Jansson S."/>
            <person name="Bohlmann J."/>
            <person name="Grigoriev I."/>
            <person name="Hellsten U."/>
            <person name="Putnam N."/>
            <person name="Ralph S."/>
            <person name="Rombauts S."/>
            <person name="Salamov A."/>
            <person name="Schein J."/>
            <person name="Sterck L."/>
            <person name="Aerts A."/>
            <person name="Bhalerao R.R."/>
            <person name="Bhalerao R.P."/>
            <person name="Blaudez D."/>
            <person name="Boerjan W."/>
            <person name="Brun A."/>
            <person name="Brunner A."/>
            <person name="Busov V."/>
            <person name="Campbell M."/>
            <person name="Carlson J."/>
            <person name="Chalot M."/>
            <person name="Chapman J."/>
            <person name="Chen G.L."/>
            <person name="Cooper D."/>
            <person name="Coutinho P.M."/>
            <person name="Couturier J."/>
            <person name="Covert S."/>
            <person name="Cronk Q."/>
            <person name="Cunningham R."/>
            <person name="Davis J."/>
            <person name="Degroeve S."/>
            <person name="Dejardin A."/>
            <person name="Depamphilis C."/>
            <person name="Detter J."/>
            <person name="Dirks B."/>
            <person name="Dubchak I."/>
            <person name="Duplessis S."/>
            <person name="Ehlting J."/>
            <person name="Ellis B."/>
            <person name="Gendler K."/>
            <person name="Goodstein D."/>
            <person name="Gribskov M."/>
            <person name="Grimwood J."/>
            <person name="Groover A."/>
            <person name="Gunter L."/>
            <person name="Hamberger B."/>
            <person name="Heinze B."/>
            <person name="Helariutta Y."/>
            <person name="Henrissat B."/>
            <person name="Holligan D."/>
            <person name="Holt R."/>
            <person name="Huang W."/>
            <person name="Islam-Faridi N."/>
            <person name="Jones S."/>
            <person name="Jones-Rhoades M."/>
            <person name="Jorgensen R."/>
            <person name="Joshi C."/>
            <person name="Kangasjarvi J."/>
            <person name="Karlsson J."/>
            <person name="Kelleher C."/>
            <person name="Kirkpatrick R."/>
            <person name="Kirst M."/>
            <person name="Kohler A."/>
            <person name="Kalluri U."/>
            <person name="Larimer F."/>
            <person name="Leebens-Mack J."/>
            <person name="Leple J.C."/>
            <person name="Locascio P."/>
            <person name="Lou Y."/>
            <person name="Lucas S."/>
            <person name="Martin F."/>
            <person name="Montanini B."/>
            <person name="Napoli C."/>
            <person name="Nelson D.R."/>
            <person name="Nelson C."/>
            <person name="Nieminen K."/>
            <person name="Nilsson O."/>
            <person name="Pereda V."/>
            <person name="Peter G."/>
            <person name="Philippe R."/>
            <person name="Pilate G."/>
            <person name="Poliakov A."/>
            <person name="Razumovskaya J."/>
            <person name="Richardson P."/>
            <person name="Rinaldi C."/>
            <person name="Ritland K."/>
            <person name="Rouze P."/>
            <person name="Ryaboy D."/>
            <person name="Schmutz J."/>
            <person name="Schrader J."/>
            <person name="Segerman B."/>
            <person name="Shin H."/>
            <person name="Siddiqui A."/>
            <person name="Sterky F."/>
            <person name="Terry A."/>
            <person name="Tsai C.J."/>
            <person name="Uberbacher E."/>
            <person name="Unneberg P."/>
            <person name="Vahala J."/>
            <person name="Wall K."/>
            <person name="Wessler S."/>
            <person name="Yang G."/>
            <person name="Yin T."/>
            <person name="Douglas C."/>
            <person name="Marra M."/>
            <person name="Sandberg G."/>
            <person name="Van de Peer Y."/>
            <person name="Rokhsar D."/>
        </authorList>
    </citation>
    <scope>NUCLEOTIDE SEQUENCE [LARGE SCALE GENOMIC DNA]</scope>
    <source>
        <strain evidence="2">cv. Nisqually</strain>
    </source>
</reference>
<evidence type="ECO:0000313" key="1">
    <source>
        <dbReference type="EMBL" id="KAI9398242.1"/>
    </source>
</evidence>
<dbReference type="Proteomes" id="UP000006729">
    <property type="component" value="Chromosome 3"/>
</dbReference>
<name>A0ACC0T9L0_POPTR</name>